<evidence type="ECO:0000313" key="4">
    <source>
        <dbReference type="EnsemblPlants" id="AES80960"/>
    </source>
</evidence>
<dbReference type="Proteomes" id="UP000265566">
    <property type="component" value="Chromosome 7"/>
</dbReference>
<gene>
    <name evidence="2" type="ordered locus">MTR_7g086970</name>
    <name evidence="1" type="ORF">MtrDRAFT_AC157472g29v2</name>
    <name evidence="3" type="ORF">MtrunA17_Chr7g0254271</name>
</gene>
<dbReference type="OMA" id="FRFMTIT"/>
<reference evidence="2 5" key="4">
    <citation type="journal article" date="2014" name="BMC Genomics">
        <title>An improved genome release (version Mt4.0) for the model legume Medicago truncatula.</title>
        <authorList>
            <person name="Tang H."/>
            <person name="Krishnakumar V."/>
            <person name="Bidwell S."/>
            <person name="Rosen B."/>
            <person name="Chan A."/>
            <person name="Zhou S."/>
            <person name="Gentzbittel L."/>
            <person name="Childs K.L."/>
            <person name="Yandell M."/>
            <person name="Gundlach H."/>
            <person name="Mayer K.F."/>
            <person name="Schwartz D.C."/>
            <person name="Town C.D."/>
        </authorList>
    </citation>
    <scope>GENOME REANNOTATION</scope>
    <source>
        <strain evidence="4 5">cv. Jemalong A17</strain>
    </source>
</reference>
<reference evidence="2 5" key="3">
    <citation type="journal article" date="2011" name="Nature">
        <title>The Medicago genome provides insight into the evolution of rhizobial symbioses.</title>
        <authorList>
            <person name="Young N.D."/>
            <person name="Debelle F."/>
            <person name="Oldroyd G.E."/>
            <person name="Geurts R."/>
            <person name="Cannon S.B."/>
            <person name="Udvardi M.K."/>
            <person name="Benedito V.A."/>
            <person name="Mayer K.F."/>
            <person name="Gouzy J."/>
            <person name="Schoof H."/>
            <person name="Van de Peer Y."/>
            <person name="Proost S."/>
            <person name="Cook D.R."/>
            <person name="Meyers B.C."/>
            <person name="Spannagl M."/>
            <person name="Cheung F."/>
            <person name="De Mita S."/>
            <person name="Krishnakumar V."/>
            <person name="Gundlach H."/>
            <person name="Zhou S."/>
            <person name="Mudge J."/>
            <person name="Bharti A.K."/>
            <person name="Murray J.D."/>
            <person name="Naoumkina M.A."/>
            <person name="Rosen B."/>
            <person name="Silverstein K.A."/>
            <person name="Tang H."/>
            <person name="Rombauts S."/>
            <person name="Zhao P.X."/>
            <person name="Zhou P."/>
            <person name="Barbe V."/>
            <person name="Bardou P."/>
            <person name="Bechner M."/>
            <person name="Bellec A."/>
            <person name="Berger A."/>
            <person name="Berges H."/>
            <person name="Bidwell S."/>
            <person name="Bisseling T."/>
            <person name="Choisne N."/>
            <person name="Couloux A."/>
            <person name="Denny R."/>
            <person name="Deshpande S."/>
            <person name="Dai X."/>
            <person name="Doyle J.J."/>
            <person name="Dudez A.M."/>
            <person name="Farmer A.D."/>
            <person name="Fouteau S."/>
            <person name="Franken C."/>
            <person name="Gibelin C."/>
            <person name="Gish J."/>
            <person name="Goldstein S."/>
            <person name="Gonzalez A.J."/>
            <person name="Green P.J."/>
            <person name="Hallab A."/>
            <person name="Hartog M."/>
            <person name="Hua A."/>
            <person name="Humphray S.J."/>
            <person name="Jeong D.H."/>
            <person name="Jing Y."/>
            <person name="Jocker A."/>
            <person name="Kenton S.M."/>
            <person name="Kim D.J."/>
            <person name="Klee K."/>
            <person name="Lai H."/>
            <person name="Lang C."/>
            <person name="Lin S."/>
            <person name="Macmil S.L."/>
            <person name="Magdelenat G."/>
            <person name="Matthews L."/>
            <person name="McCorrison J."/>
            <person name="Monaghan E.L."/>
            <person name="Mun J.H."/>
            <person name="Najar F.Z."/>
            <person name="Nicholson C."/>
            <person name="Noirot C."/>
            <person name="O'Bleness M."/>
            <person name="Paule C.R."/>
            <person name="Poulain J."/>
            <person name="Prion F."/>
            <person name="Qin B."/>
            <person name="Qu C."/>
            <person name="Retzel E.F."/>
            <person name="Riddle C."/>
            <person name="Sallet E."/>
            <person name="Samain S."/>
            <person name="Samson N."/>
            <person name="Sanders I."/>
            <person name="Saurat O."/>
            <person name="Scarpelli C."/>
            <person name="Schiex T."/>
            <person name="Segurens B."/>
            <person name="Severin A.J."/>
            <person name="Sherrier D.J."/>
            <person name="Shi R."/>
            <person name="Sims S."/>
            <person name="Singer S.R."/>
            <person name="Sinharoy S."/>
            <person name="Sterck L."/>
            <person name="Viollet A."/>
            <person name="Wang B.B."/>
            <person name="Wang K."/>
            <person name="Wang M."/>
            <person name="Wang X."/>
            <person name="Warfsmann J."/>
            <person name="Weissenbach J."/>
            <person name="White D.D."/>
            <person name="White J.D."/>
            <person name="Wiley G.B."/>
            <person name="Wincker P."/>
            <person name="Xing Y."/>
            <person name="Yang L."/>
            <person name="Yao Z."/>
            <person name="Ying F."/>
            <person name="Zhai J."/>
            <person name="Zhou L."/>
            <person name="Zuber A."/>
            <person name="Denarie J."/>
            <person name="Dixon R.A."/>
            <person name="May G.D."/>
            <person name="Schwartz D.C."/>
            <person name="Rogers J."/>
            <person name="Quetier F."/>
            <person name="Town C.D."/>
            <person name="Roe B.A."/>
        </authorList>
    </citation>
    <scope>NUCLEOTIDE SEQUENCE [LARGE SCALE GENOMIC DNA]</scope>
    <source>
        <strain evidence="2">A17</strain>
        <strain evidence="4 5">cv. Jemalong A17</strain>
    </source>
</reference>
<reference evidence="3" key="6">
    <citation type="journal article" date="2018" name="Nat. Plants">
        <title>Whole-genome landscape of Medicago truncatula symbiotic genes.</title>
        <authorList>
            <person name="Pecrix Y."/>
            <person name="Gamas P."/>
            <person name="Carrere S."/>
        </authorList>
    </citation>
    <scope>NUCLEOTIDE SEQUENCE</scope>
    <source>
        <tissue evidence="3">Leaves</tissue>
    </source>
</reference>
<proteinExistence type="predicted"/>
<reference evidence="1" key="1">
    <citation type="submission" date="2005-03" db="EMBL/GenBank/DDBJ databases">
        <authorList>
            <person name="Town C.D."/>
        </authorList>
    </citation>
    <scope>NUCLEOTIDE SEQUENCE</scope>
</reference>
<evidence type="ECO:0000313" key="1">
    <source>
        <dbReference type="EMBL" id="ABN08482.1"/>
    </source>
</evidence>
<protein>
    <submittedName>
        <fullName evidence="1 4">Uncharacterized protein</fullName>
    </submittedName>
</protein>
<evidence type="ECO:0000313" key="3">
    <source>
        <dbReference type="EMBL" id="RHN47558.1"/>
    </source>
</evidence>
<dbReference type="Gramene" id="rna42172">
    <property type="protein sequence ID" value="RHN47558.1"/>
    <property type="gene ID" value="gene42172"/>
</dbReference>
<dbReference type="PaxDb" id="3880-AES80960"/>
<dbReference type="HOGENOM" id="CLU_1941248_0_0_1"/>
<dbReference type="EMBL" id="CM001223">
    <property type="protein sequence ID" value="AES80960.1"/>
    <property type="molecule type" value="Genomic_DNA"/>
</dbReference>
<keyword evidence="5" id="KW-1185">Reference proteome</keyword>
<dbReference type="EMBL" id="AC157472">
    <property type="protein sequence ID" value="ABN08482.1"/>
    <property type="molecule type" value="Genomic_DNA"/>
</dbReference>
<accession>A2Q4D2</accession>
<dbReference type="AlphaFoldDB" id="A2Q4D2"/>
<reference evidence="1" key="2">
    <citation type="submission" date="2007-03" db="EMBL/GenBank/DDBJ databases">
        <authorList>
            <consortium name="The International Medicago Genome Annotation Group"/>
        </authorList>
    </citation>
    <scope>NUCLEOTIDE SEQUENCE</scope>
</reference>
<evidence type="ECO:0000313" key="5">
    <source>
        <dbReference type="Proteomes" id="UP000002051"/>
    </source>
</evidence>
<sequence>MKTRGLYDNILLPKKDFYFDIELFYGFIGYRSISTNTFVFRYDMISLTLLDVIVILELSLIGEEASSAYISPIPNSRIAFSKNTFRYSKFLASMLKSSMSLMQNTTQFCCIDSKSSTSIHYDSEDVHLLF</sequence>
<evidence type="ECO:0000313" key="2">
    <source>
        <dbReference type="EMBL" id="AES80960.1"/>
    </source>
</evidence>
<dbReference type="Proteomes" id="UP000002051">
    <property type="component" value="Unassembled WGS sequence"/>
</dbReference>
<name>A2Q4D2_MEDTR</name>
<dbReference type="EMBL" id="PSQE01000007">
    <property type="protein sequence ID" value="RHN47558.1"/>
    <property type="molecule type" value="Genomic_DNA"/>
</dbReference>
<reference evidence="4" key="5">
    <citation type="submission" date="2015-04" db="UniProtKB">
        <authorList>
            <consortium name="EnsemblPlants"/>
        </authorList>
    </citation>
    <scope>IDENTIFICATION</scope>
    <source>
        <strain evidence="4">cv. Jemalong A17</strain>
    </source>
</reference>
<dbReference type="EnsemblPlants" id="AES80960">
    <property type="protein sequence ID" value="AES80960"/>
    <property type="gene ID" value="MTR_7g086970"/>
</dbReference>
<organism evidence="1">
    <name type="scientific">Medicago truncatula</name>
    <name type="common">Barrel medic</name>
    <name type="synonym">Medicago tribuloides</name>
    <dbReference type="NCBI Taxonomy" id="3880"/>
    <lineage>
        <taxon>Eukaryota</taxon>
        <taxon>Viridiplantae</taxon>
        <taxon>Streptophyta</taxon>
        <taxon>Embryophyta</taxon>
        <taxon>Tracheophyta</taxon>
        <taxon>Spermatophyta</taxon>
        <taxon>Magnoliopsida</taxon>
        <taxon>eudicotyledons</taxon>
        <taxon>Gunneridae</taxon>
        <taxon>Pentapetalae</taxon>
        <taxon>rosids</taxon>
        <taxon>fabids</taxon>
        <taxon>Fabales</taxon>
        <taxon>Fabaceae</taxon>
        <taxon>Papilionoideae</taxon>
        <taxon>50 kb inversion clade</taxon>
        <taxon>NPAAA clade</taxon>
        <taxon>Hologalegina</taxon>
        <taxon>IRL clade</taxon>
        <taxon>Trifolieae</taxon>
        <taxon>Medicago</taxon>
    </lineage>
</organism>